<dbReference type="AlphaFoldDB" id="A0A0E9TW52"/>
<proteinExistence type="predicted"/>
<accession>A0A0E9TW52</accession>
<protein>
    <submittedName>
        <fullName evidence="1">Uncharacterized protein</fullName>
    </submittedName>
</protein>
<evidence type="ECO:0000313" key="1">
    <source>
        <dbReference type="EMBL" id="JAH57712.1"/>
    </source>
</evidence>
<name>A0A0E9TW52_ANGAN</name>
<reference evidence="1" key="2">
    <citation type="journal article" date="2015" name="Fish Shellfish Immunol.">
        <title>Early steps in the European eel (Anguilla anguilla)-Vibrio vulnificus interaction in the gills: Role of the RtxA13 toxin.</title>
        <authorList>
            <person name="Callol A."/>
            <person name="Pajuelo D."/>
            <person name="Ebbesson L."/>
            <person name="Teles M."/>
            <person name="MacKenzie S."/>
            <person name="Amaro C."/>
        </authorList>
    </citation>
    <scope>NUCLEOTIDE SEQUENCE</scope>
</reference>
<dbReference type="EMBL" id="GBXM01050865">
    <property type="protein sequence ID" value="JAH57712.1"/>
    <property type="molecule type" value="Transcribed_RNA"/>
</dbReference>
<reference evidence="1" key="1">
    <citation type="submission" date="2014-11" db="EMBL/GenBank/DDBJ databases">
        <authorList>
            <person name="Amaro Gonzalez C."/>
        </authorList>
    </citation>
    <scope>NUCLEOTIDE SEQUENCE</scope>
</reference>
<organism evidence="1">
    <name type="scientific">Anguilla anguilla</name>
    <name type="common">European freshwater eel</name>
    <name type="synonym">Muraena anguilla</name>
    <dbReference type="NCBI Taxonomy" id="7936"/>
    <lineage>
        <taxon>Eukaryota</taxon>
        <taxon>Metazoa</taxon>
        <taxon>Chordata</taxon>
        <taxon>Craniata</taxon>
        <taxon>Vertebrata</taxon>
        <taxon>Euteleostomi</taxon>
        <taxon>Actinopterygii</taxon>
        <taxon>Neopterygii</taxon>
        <taxon>Teleostei</taxon>
        <taxon>Anguilliformes</taxon>
        <taxon>Anguillidae</taxon>
        <taxon>Anguilla</taxon>
    </lineage>
</organism>
<sequence>MWILTEAVQVCFCSSVLLQCLTWEFTL</sequence>